<feature type="compositionally biased region" description="Polar residues" evidence="1">
    <location>
        <begin position="147"/>
        <end position="157"/>
    </location>
</feature>
<dbReference type="EMBL" id="AMZH03001326">
    <property type="protein sequence ID" value="RRT79735.1"/>
    <property type="molecule type" value="Genomic_DNA"/>
</dbReference>
<feature type="region of interest" description="Disordered" evidence="1">
    <location>
        <begin position="147"/>
        <end position="168"/>
    </location>
</feature>
<sequence length="168" mass="18443">MPHASSATCPPQPSVWVEETTAPEVHPREGEETCPKKKPKLGVHKISKCTASREAAAQQAIGIGEGSRDDGSGAPTLRASAFARVEQCTICSATRSSPRDGGLRNFQREEYEEKSCSNKIYIQEGYILVLQRENHTQWTAHVEKYLKTTTPQSSTDRASAEESSHDLT</sequence>
<dbReference type="Proteomes" id="UP000287651">
    <property type="component" value="Unassembled WGS sequence"/>
</dbReference>
<feature type="compositionally biased region" description="Basic and acidic residues" evidence="1">
    <location>
        <begin position="25"/>
        <end position="35"/>
    </location>
</feature>
<reference evidence="2 3" key="1">
    <citation type="journal article" date="2014" name="Agronomy (Basel)">
        <title>A Draft Genome Sequence for Ensete ventricosum, the Drought-Tolerant Tree Against Hunger.</title>
        <authorList>
            <person name="Harrison J."/>
            <person name="Moore K.A."/>
            <person name="Paszkiewicz K."/>
            <person name="Jones T."/>
            <person name="Grant M."/>
            <person name="Ambacheew D."/>
            <person name="Muzemil S."/>
            <person name="Studholme D.J."/>
        </authorList>
    </citation>
    <scope>NUCLEOTIDE SEQUENCE [LARGE SCALE GENOMIC DNA]</scope>
</reference>
<evidence type="ECO:0000313" key="3">
    <source>
        <dbReference type="Proteomes" id="UP000287651"/>
    </source>
</evidence>
<accession>A0A427AU57</accession>
<evidence type="ECO:0000256" key="1">
    <source>
        <dbReference type="SAM" id="MobiDB-lite"/>
    </source>
</evidence>
<feature type="region of interest" description="Disordered" evidence="1">
    <location>
        <begin position="1"/>
        <end position="38"/>
    </location>
</feature>
<dbReference type="AlphaFoldDB" id="A0A427AU57"/>
<evidence type="ECO:0000313" key="2">
    <source>
        <dbReference type="EMBL" id="RRT79735.1"/>
    </source>
</evidence>
<feature type="compositionally biased region" description="Basic and acidic residues" evidence="1">
    <location>
        <begin position="158"/>
        <end position="168"/>
    </location>
</feature>
<proteinExistence type="predicted"/>
<gene>
    <name evidence="2" type="ORF">B296_00019355</name>
</gene>
<name>A0A427AU57_ENSVE</name>
<protein>
    <submittedName>
        <fullName evidence="2">Uncharacterized protein</fullName>
    </submittedName>
</protein>
<organism evidence="2 3">
    <name type="scientific">Ensete ventricosum</name>
    <name type="common">Abyssinian banana</name>
    <name type="synonym">Musa ensete</name>
    <dbReference type="NCBI Taxonomy" id="4639"/>
    <lineage>
        <taxon>Eukaryota</taxon>
        <taxon>Viridiplantae</taxon>
        <taxon>Streptophyta</taxon>
        <taxon>Embryophyta</taxon>
        <taxon>Tracheophyta</taxon>
        <taxon>Spermatophyta</taxon>
        <taxon>Magnoliopsida</taxon>
        <taxon>Liliopsida</taxon>
        <taxon>Zingiberales</taxon>
        <taxon>Musaceae</taxon>
        <taxon>Ensete</taxon>
    </lineage>
</organism>
<comment type="caution">
    <text evidence="2">The sequence shown here is derived from an EMBL/GenBank/DDBJ whole genome shotgun (WGS) entry which is preliminary data.</text>
</comment>